<dbReference type="RefSeq" id="WP_188810538.1">
    <property type="nucleotide sequence ID" value="NZ_BMHT01000001.1"/>
</dbReference>
<feature type="compositionally biased region" description="Low complexity" evidence="1">
    <location>
        <begin position="57"/>
        <end position="77"/>
    </location>
</feature>
<gene>
    <name evidence="3" type="ORF">GCM10011383_04670</name>
</gene>
<protein>
    <recommendedName>
        <fullName evidence="5">SHOCT domain-containing protein</fullName>
    </recommendedName>
</protein>
<sequence length="359" mass="38376">MEKDPSPLDTLRQLKEWLDAGTITPAEFDTLKRKLLFNDSQAAPEPSATTSSTIAGPVEEPLLPPVVASPVSASEPPTFTHSTSPVAPPIEPEQPRFSGSGAYPNSAALSPDEPMEEPAPATPPRSPLALILTVVGVLALLGLVLYLAFGGRESERLTSTSRTEADSVAVQPEVGPQAQQIDLPPAAAPETVRVVPAVPPVAAPTVDSAATVTTPAATPAAPTAADEAAARSQVLNALTSYYDDLKEAPFDAAQHFAPAVERFYTLQNTNPAAINDDLAKTHFPEFLEAETQVDPASLQVGPVANDGTRVVTYLEKGKAFRQSRQQHQQTTAQVRVRFDKNYKIVYLRQERLLENTFTD</sequence>
<evidence type="ECO:0000256" key="1">
    <source>
        <dbReference type="SAM" id="MobiDB-lite"/>
    </source>
</evidence>
<evidence type="ECO:0008006" key="5">
    <source>
        <dbReference type="Google" id="ProtNLM"/>
    </source>
</evidence>
<evidence type="ECO:0000313" key="4">
    <source>
        <dbReference type="Proteomes" id="UP000632273"/>
    </source>
</evidence>
<keyword evidence="2" id="KW-0472">Membrane</keyword>
<feature type="region of interest" description="Disordered" evidence="1">
    <location>
        <begin position="205"/>
        <end position="224"/>
    </location>
</feature>
<reference evidence="4" key="1">
    <citation type="journal article" date="2019" name="Int. J. Syst. Evol. Microbiol.">
        <title>The Global Catalogue of Microorganisms (GCM) 10K type strain sequencing project: providing services to taxonomists for standard genome sequencing and annotation.</title>
        <authorList>
            <consortium name="The Broad Institute Genomics Platform"/>
            <consortium name="The Broad Institute Genome Sequencing Center for Infectious Disease"/>
            <person name="Wu L."/>
            <person name="Ma J."/>
        </authorList>
    </citation>
    <scope>NUCLEOTIDE SEQUENCE [LARGE SCALE GENOMIC DNA]</scope>
    <source>
        <strain evidence="4">CGMCC 1.15197</strain>
    </source>
</reference>
<keyword evidence="4" id="KW-1185">Reference proteome</keyword>
<dbReference type="EMBL" id="BMHT01000001">
    <property type="protein sequence ID" value="GGE96992.1"/>
    <property type="molecule type" value="Genomic_DNA"/>
</dbReference>
<accession>A0ABQ1TKD6</accession>
<evidence type="ECO:0000313" key="3">
    <source>
        <dbReference type="EMBL" id="GGE96992.1"/>
    </source>
</evidence>
<feature type="transmembrane region" description="Helical" evidence="2">
    <location>
        <begin position="128"/>
        <end position="149"/>
    </location>
</feature>
<dbReference type="Proteomes" id="UP000632273">
    <property type="component" value="Unassembled WGS sequence"/>
</dbReference>
<name>A0ABQ1TKD6_9BACT</name>
<proteinExistence type="predicted"/>
<feature type="region of interest" description="Disordered" evidence="1">
    <location>
        <begin position="39"/>
        <end position="124"/>
    </location>
</feature>
<comment type="caution">
    <text evidence="3">The sequence shown here is derived from an EMBL/GenBank/DDBJ whole genome shotgun (WGS) entry which is preliminary data.</text>
</comment>
<keyword evidence="2" id="KW-1133">Transmembrane helix</keyword>
<keyword evidence="2" id="KW-0812">Transmembrane</keyword>
<organism evidence="3 4">
    <name type="scientific">Hymenobacter cavernae</name>
    <dbReference type="NCBI Taxonomy" id="2044852"/>
    <lineage>
        <taxon>Bacteria</taxon>
        <taxon>Pseudomonadati</taxon>
        <taxon>Bacteroidota</taxon>
        <taxon>Cytophagia</taxon>
        <taxon>Cytophagales</taxon>
        <taxon>Hymenobacteraceae</taxon>
        <taxon>Hymenobacter</taxon>
    </lineage>
</organism>
<evidence type="ECO:0000256" key="2">
    <source>
        <dbReference type="SAM" id="Phobius"/>
    </source>
</evidence>